<dbReference type="InterPro" id="IPR001876">
    <property type="entry name" value="Znf_RanBP2"/>
</dbReference>
<dbReference type="SUPFAM" id="SSF90209">
    <property type="entry name" value="Ran binding protein zinc finger-like"/>
    <property type="match status" value="1"/>
</dbReference>
<dbReference type="AlphaFoldDB" id="A0AB34IZB2"/>
<keyword evidence="11" id="KW-1185">Reference proteome</keyword>
<dbReference type="GO" id="GO:0008270">
    <property type="term" value="F:zinc ion binding"/>
    <property type="evidence" value="ECO:0007669"/>
    <property type="project" value="UniProtKB-KW"/>
</dbReference>
<evidence type="ECO:0000256" key="7">
    <source>
        <dbReference type="SAM" id="MobiDB-lite"/>
    </source>
</evidence>
<feature type="domain" description="RRM" evidence="8">
    <location>
        <begin position="13"/>
        <end position="90"/>
    </location>
</feature>
<organism evidence="10 11">
    <name type="scientific">Prymnesium parvum</name>
    <name type="common">Toxic golden alga</name>
    <dbReference type="NCBI Taxonomy" id="97485"/>
    <lineage>
        <taxon>Eukaryota</taxon>
        <taxon>Haptista</taxon>
        <taxon>Haptophyta</taxon>
        <taxon>Prymnesiophyceae</taxon>
        <taxon>Prymnesiales</taxon>
        <taxon>Prymnesiaceae</taxon>
        <taxon>Prymnesium</taxon>
    </lineage>
</organism>
<dbReference type="InterPro" id="IPR035979">
    <property type="entry name" value="RBD_domain_sf"/>
</dbReference>
<dbReference type="EMBL" id="JBGBPQ010000015">
    <property type="protein sequence ID" value="KAL1510286.1"/>
    <property type="molecule type" value="Genomic_DNA"/>
</dbReference>
<dbReference type="Pfam" id="PF00076">
    <property type="entry name" value="RRM_1"/>
    <property type="match status" value="1"/>
</dbReference>
<keyword evidence="3" id="KW-0862">Zinc</keyword>
<protein>
    <recommendedName>
        <fullName evidence="12">RRM domain-containing protein</fullName>
    </recommendedName>
</protein>
<evidence type="ECO:0000256" key="4">
    <source>
        <dbReference type="ARBA" id="ARBA00022884"/>
    </source>
</evidence>
<comment type="caution">
    <text evidence="10">The sequence shown here is derived from an EMBL/GenBank/DDBJ whole genome shotgun (WGS) entry which is preliminary data.</text>
</comment>
<feature type="compositionally biased region" description="Basic and acidic residues" evidence="7">
    <location>
        <begin position="141"/>
        <end position="212"/>
    </location>
</feature>
<feature type="region of interest" description="Disordered" evidence="7">
    <location>
        <begin position="89"/>
        <end position="109"/>
    </location>
</feature>
<dbReference type="SUPFAM" id="SSF54928">
    <property type="entry name" value="RNA-binding domain, RBD"/>
    <property type="match status" value="1"/>
</dbReference>
<feature type="region of interest" description="Disordered" evidence="7">
    <location>
        <begin position="125"/>
        <end position="212"/>
    </location>
</feature>
<dbReference type="Gene3D" id="3.30.70.330">
    <property type="match status" value="1"/>
</dbReference>
<name>A0AB34IZB2_PRYPA</name>
<evidence type="ECO:0000313" key="10">
    <source>
        <dbReference type="EMBL" id="KAL1510286.1"/>
    </source>
</evidence>
<reference evidence="10 11" key="1">
    <citation type="journal article" date="2024" name="Science">
        <title>Giant polyketide synthase enzymes in the biosynthesis of giant marine polyether toxins.</title>
        <authorList>
            <person name="Fallon T.R."/>
            <person name="Shende V.V."/>
            <person name="Wierzbicki I.H."/>
            <person name="Pendleton A.L."/>
            <person name="Watervoot N.F."/>
            <person name="Auber R.P."/>
            <person name="Gonzalez D.J."/>
            <person name="Wisecaver J.H."/>
            <person name="Moore B.S."/>
        </authorList>
    </citation>
    <scope>NUCLEOTIDE SEQUENCE [LARGE SCALE GENOMIC DNA]</scope>
    <source>
        <strain evidence="10 11">12B1</strain>
    </source>
</reference>
<evidence type="ECO:0000256" key="5">
    <source>
        <dbReference type="PROSITE-ProRule" id="PRU00176"/>
    </source>
</evidence>
<accession>A0AB34IZB2</accession>
<sequence length="212" mass="24579">MSSASALADEQGRKVFLGGLSYDATEEDLRADFGKFGPLDDVQLPMGDGGKHKGFAFLTYRDAEDAQYAVKKHHQQPYLGREISAKIVVPRNERGGGDSFGGRGGERPGDWTCPSCSASVFGSKSACFKCGEPKPSGGGRGRRDDRDRRDDYDDRRRGDDRRRDRRDDYDDRRRDDYDDRRRDRRDDPDDRRRDDYDDRRRDRRDDDRRRRD</sequence>
<feature type="domain" description="RanBP2-type" evidence="9">
    <location>
        <begin position="107"/>
        <end position="136"/>
    </location>
</feature>
<keyword evidence="4 5" id="KW-0694">RNA-binding</keyword>
<dbReference type="InterPro" id="IPR000504">
    <property type="entry name" value="RRM_dom"/>
</dbReference>
<proteinExistence type="predicted"/>
<dbReference type="PROSITE" id="PS50199">
    <property type="entry name" value="ZF_RANBP2_2"/>
    <property type="match status" value="1"/>
</dbReference>
<evidence type="ECO:0000256" key="2">
    <source>
        <dbReference type="ARBA" id="ARBA00022771"/>
    </source>
</evidence>
<dbReference type="CDD" id="cd00590">
    <property type="entry name" value="RRM_SF"/>
    <property type="match status" value="1"/>
</dbReference>
<evidence type="ECO:0000259" key="8">
    <source>
        <dbReference type="PROSITE" id="PS50102"/>
    </source>
</evidence>
<evidence type="ECO:0000256" key="3">
    <source>
        <dbReference type="ARBA" id="ARBA00022833"/>
    </source>
</evidence>
<dbReference type="InterPro" id="IPR012677">
    <property type="entry name" value="Nucleotide-bd_a/b_plait_sf"/>
</dbReference>
<keyword evidence="1" id="KW-0479">Metal-binding</keyword>
<dbReference type="PANTHER" id="PTHR48027">
    <property type="entry name" value="HETEROGENEOUS NUCLEAR RIBONUCLEOPROTEIN 87F-RELATED"/>
    <property type="match status" value="1"/>
</dbReference>
<gene>
    <name evidence="10" type="ORF">AB1Y20_006606</name>
</gene>
<dbReference type="SMART" id="SM00360">
    <property type="entry name" value="RRM"/>
    <property type="match status" value="1"/>
</dbReference>
<keyword evidence="2 6" id="KW-0863">Zinc-finger</keyword>
<dbReference type="Gene3D" id="4.10.1060.10">
    <property type="entry name" value="Zinc finger, RanBP2-type"/>
    <property type="match status" value="1"/>
</dbReference>
<evidence type="ECO:0008006" key="12">
    <source>
        <dbReference type="Google" id="ProtNLM"/>
    </source>
</evidence>
<evidence type="ECO:0000259" key="9">
    <source>
        <dbReference type="PROSITE" id="PS50199"/>
    </source>
</evidence>
<dbReference type="InterPro" id="IPR036443">
    <property type="entry name" value="Znf_RanBP2_sf"/>
</dbReference>
<dbReference type="InterPro" id="IPR052462">
    <property type="entry name" value="SLIRP/GR-RBP-like"/>
</dbReference>
<dbReference type="GO" id="GO:0003723">
    <property type="term" value="F:RNA binding"/>
    <property type="evidence" value="ECO:0007669"/>
    <property type="project" value="UniProtKB-UniRule"/>
</dbReference>
<dbReference type="Proteomes" id="UP001515480">
    <property type="component" value="Unassembled WGS sequence"/>
</dbReference>
<evidence type="ECO:0000313" key="11">
    <source>
        <dbReference type="Proteomes" id="UP001515480"/>
    </source>
</evidence>
<evidence type="ECO:0000256" key="6">
    <source>
        <dbReference type="PROSITE-ProRule" id="PRU00322"/>
    </source>
</evidence>
<dbReference type="PROSITE" id="PS50102">
    <property type="entry name" value="RRM"/>
    <property type="match status" value="1"/>
</dbReference>
<evidence type="ECO:0000256" key="1">
    <source>
        <dbReference type="ARBA" id="ARBA00022723"/>
    </source>
</evidence>